<sequence length="204" mass="22296">MALDNAYIRRSYATSSLDEMRSTYDEWAEQYDTHMVEEQYVAPRLCAAATAQHGQISGNILDAGCGSGIVGFELKKLGAKVVDGIDLSEGMLKVAARNGAYRNLDLADLSEDINKPDNSYEAVVCVGTLTNGHVGPVPSLREFARITKPNGIIVATILPQLWEAKGFEAEVDRLIKQGQVELVSKDVNPYRRGQDARIVILKAL</sequence>
<feature type="domain" description="Methyltransferase" evidence="1">
    <location>
        <begin position="60"/>
        <end position="151"/>
    </location>
</feature>
<dbReference type="InterPro" id="IPR029063">
    <property type="entry name" value="SAM-dependent_MTases_sf"/>
</dbReference>
<gene>
    <name evidence="2" type="ORF">BU24DRAFT_417147</name>
</gene>
<name>A0A6A5Y921_9PLEO</name>
<dbReference type="RefSeq" id="XP_033389846.1">
    <property type="nucleotide sequence ID" value="XM_033526641.1"/>
</dbReference>
<dbReference type="SUPFAM" id="SSF53335">
    <property type="entry name" value="S-adenosyl-L-methionine-dependent methyltransferases"/>
    <property type="match status" value="1"/>
</dbReference>
<dbReference type="CDD" id="cd02440">
    <property type="entry name" value="AdoMet_MTases"/>
    <property type="match status" value="1"/>
</dbReference>
<keyword evidence="3" id="KW-1185">Reference proteome</keyword>
<proteinExistence type="predicted"/>
<evidence type="ECO:0000259" key="1">
    <source>
        <dbReference type="Pfam" id="PF13649"/>
    </source>
</evidence>
<organism evidence="2 3">
    <name type="scientific">Aaosphaeria arxii CBS 175.79</name>
    <dbReference type="NCBI Taxonomy" id="1450172"/>
    <lineage>
        <taxon>Eukaryota</taxon>
        <taxon>Fungi</taxon>
        <taxon>Dikarya</taxon>
        <taxon>Ascomycota</taxon>
        <taxon>Pezizomycotina</taxon>
        <taxon>Dothideomycetes</taxon>
        <taxon>Pleosporomycetidae</taxon>
        <taxon>Pleosporales</taxon>
        <taxon>Pleosporales incertae sedis</taxon>
        <taxon>Aaosphaeria</taxon>
    </lineage>
</organism>
<keyword evidence="2" id="KW-0808">Transferase</keyword>
<dbReference type="OrthoDB" id="66144at2759"/>
<accession>A0A6A5Y921</accession>
<dbReference type="InterPro" id="IPR041698">
    <property type="entry name" value="Methyltransf_25"/>
</dbReference>
<dbReference type="PANTHER" id="PTHR42912">
    <property type="entry name" value="METHYLTRANSFERASE"/>
    <property type="match status" value="1"/>
</dbReference>
<dbReference type="Proteomes" id="UP000799778">
    <property type="component" value="Unassembled WGS sequence"/>
</dbReference>
<evidence type="ECO:0000313" key="2">
    <source>
        <dbReference type="EMBL" id="KAF2021507.1"/>
    </source>
</evidence>
<dbReference type="InterPro" id="IPR050508">
    <property type="entry name" value="Methyltransf_Superfamily"/>
</dbReference>
<dbReference type="EMBL" id="ML978066">
    <property type="protein sequence ID" value="KAF2021507.1"/>
    <property type="molecule type" value="Genomic_DNA"/>
</dbReference>
<dbReference type="AlphaFoldDB" id="A0A6A5Y921"/>
<evidence type="ECO:0000313" key="3">
    <source>
        <dbReference type="Proteomes" id="UP000799778"/>
    </source>
</evidence>
<dbReference type="Gene3D" id="3.40.50.150">
    <property type="entry name" value="Vaccinia Virus protein VP39"/>
    <property type="match status" value="1"/>
</dbReference>
<dbReference type="Pfam" id="PF13649">
    <property type="entry name" value="Methyltransf_25"/>
    <property type="match status" value="1"/>
</dbReference>
<keyword evidence="2" id="KW-0489">Methyltransferase</keyword>
<reference evidence="2" key="1">
    <citation type="journal article" date="2020" name="Stud. Mycol.">
        <title>101 Dothideomycetes genomes: a test case for predicting lifestyles and emergence of pathogens.</title>
        <authorList>
            <person name="Haridas S."/>
            <person name="Albert R."/>
            <person name="Binder M."/>
            <person name="Bloem J."/>
            <person name="Labutti K."/>
            <person name="Salamov A."/>
            <person name="Andreopoulos B."/>
            <person name="Baker S."/>
            <person name="Barry K."/>
            <person name="Bills G."/>
            <person name="Bluhm B."/>
            <person name="Cannon C."/>
            <person name="Castanera R."/>
            <person name="Culley D."/>
            <person name="Daum C."/>
            <person name="Ezra D."/>
            <person name="Gonzalez J."/>
            <person name="Henrissat B."/>
            <person name="Kuo A."/>
            <person name="Liang C."/>
            <person name="Lipzen A."/>
            <person name="Lutzoni F."/>
            <person name="Magnuson J."/>
            <person name="Mondo S."/>
            <person name="Nolan M."/>
            <person name="Ohm R."/>
            <person name="Pangilinan J."/>
            <person name="Park H.-J."/>
            <person name="Ramirez L."/>
            <person name="Alfaro M."/>
            <person name="Sun H."/>
            <person name="Tritt A."/>
            <person name="Yoshinaga Y."/>
            <person name="Zwiers L.-H."/>
            <person name="Turgeon B."/>
            <person name="Goodwin S."/>
            <person name="Spatafora J."/>
            <person name="Crous P."/>
            <person name="Grigoriev I."/>
        </authorList>
    </citation>
    <scope>NUCLEOTIDE SEQUENCE</scope>
    <source>
        <strain evidence="2">CBS 175.79</strain>
    </source>
</reference>
<protein>
    <submittedName>
        <fullName evidence="2">S-adenosyl-L-methionine-dependent methyltransferase</fullName>
    </submittedName>
</protein>
<dbReference type="GO" id="GO:0032259">
    <property type="term" value="P:methylation"/>
    <property type="evidence" value="ECO:0007669"/>
    <property type="project" value="UniProtKB-KW"/>
</dbReference>
<dbReference type="PANTHER" id="PTHR42912:SF93">
    <property type="entry name" value="N6-ADENOSINE-METHYLTRANSFERASE TMT1A"/>
    <property type="match status" value="1"/>
</dbReference>
<dbReference type="GeneID" id="54284038"/>
<dbReference type="GO" id="GO:0008168">
    <property type="term" value="F:methyltransferase activity"/>
    <property type="evidence" value="ECO:0007669"/>
    <property type="project" value="UniProtKB-KW"/>
</dbReference>